<dbReference type="PATRIC" id="fig|200450.3.peg.5827"/>
<dbReference type="AlphaFoldDB" id="A0A0H5AZ74"/>
<sequence length="133" mass="14515">MTAIQICALISIVIAAGILYWVGYRGGLTDGKNDGYDEGHSDGYVLGRDEASAAYAASLKEMSDQCMRTELLLSREPQDRYTLFAIAEKLKLAADTFRAVRSESQAAQSLALRDKALNMAALMDRFELKGDVA</sequence>
<dbReference type="OrthoDB" id="7008625at2"/>
<protein>
    <submittedName>
        <fullName evidence="2">Uncharacterized protein</fullName>
    </submittedName>
</protein>
<evidence type="ECO:0000313" key="2">
    <source>
        <dbReference type="EMBL" id="AKS09862.1"/>
    </source>
</evidence>
<dbReference type="KEGG" id="ptv:AA957_28350"/>
<dbReference type="Proteomes" id="UP000036608">
    <property type="component" value="Chromosome"/>
</dbReference>
<dbReference type="RefSeq" id="WP_049713144.1">
    <property type="nucleotide sequence ID" value="NZ_CP011507.1"/>
</dbReference>
<keyword evidence="1" id="KW-0472">Membrane</keyword>
<dbReference type="EMBL" id="CP011507">
    <property type="protein sequence ID" value="AKS09862.1"/>
    <property type="molecule type" value="Genomic_DNA"/>
</dbReference>
<keyword evidence="1" id="KW-1133">Transmembrane helix</keyword>
<feature type="transmembrane region" description="Helical" evidence="1">
    <location>
        <begin position="6"/>
        <end position="24"/>
    </location>
</feature>
<accession>A0A0H5AZ74</accession>
<gene>
    <name evidence="2" type="ORF">AA957_28350</name>
</gene>
<evidence type="ECO:0000313" key="3">
    <source>
        <dbReference type="Proteomes" id="UP000036608"/>
    </source>
</evidence>
<proteinExistence type="predicted"/>
<reference evidence="3" key="2">
    <citation type="submission" date="2015-05" db="EMBL/GenBank/DDBJ databases">
        <authorList>
            <person name="Swarnkar M.K."/>
            <person name="Vyas P."/>
            <person name="Rahi P."/>
            <person name="Thakur R."/>
            <person name="Thakur N."/>
            <person name="Singh A.K."/>
            <person name="Gulati A."/>
        </authorList>
    </citation>
    <scope>NUCLEOTIDE SEQUENCE [LARGE SCALE GENOMIC DNA]</scope>
    <source>
        <strain evidence="3">745</strain>
    </source>
</reference>
<keyword evidence="1" id="KW-0812">Transmembrane</keyword>
<name>A0A0H5AZ74_9PSED</name>
<organism evidence="2 3">
    <name type="scientific">Pseudomonas trivialis</name>
    <dbReference type="NCBI Taxonomy" id="200450"/>
    <lineage>
        <taxon>Bacteria</taxon>
        <taxon>Pseudomonadati</taxon>
        <taxon>Pseudomonadota</taxon>
        <taxon>Gammaproteobacteria</taxon>
        <taxon>Pseudomonadales</taxon>
        <taxon>Pseudomonadaceae</taxon>
        <taxon>Pseudomonas</taxon>
    </lineage>
</organism>
<evidence type="ECO:0000256" key="1">
    <source>
        <dbReference type="SAM" id="Phobius"/>
    </source>
</evidence>
<reference evidence="2 3" key="1">
    <citation type="journal article" date="2015" name="Genome Announc.">
        <title>Complete Genome Sequence of the Rhizobacterium Pseudomonas trivialis Strain IHBB745 with Multiple Plant Growth-Promoting Activities and Tolerance to Desiccation and Alkalinity.</title>
        <authorList>
            <person name="Gulati A."/>
            <person name="Swarnkar M.K."/>
            <person name="Vyas P."/>
            <person name="Rahi P."/>
            <person name="Thakur R."/>
            <person name="Thakur N."/>
            <person name="Singh A.K."/>
        </authorList>
    </citation>
    <scope>NUCLEOTIDE SEQUENCE [LARGE SCALE GENOMIC DNA]</scope>
    <source>
        <strain evidence="3">745</strain>
    </source>
</reference>